<reference evidence="3" key="1">
    <citation type="submission" date="2019-09" db="EMBL/GenBank/DDBJ databases">
        <title>Mumia zhuanghuii sp. nov. isolated from the intestinal contents of plateau pika (Ochotona curzoniae) in the Qinghai-Tibet plateau of China.</title>
        <authorList>
            <person name="Tian Z."/>
        </authorList>
    </citation>
    <scope>NUCLEOTIDE SEQUENCE [LARGE SCALE GENOMIC DNA]</scope>
    <source>
        <strain evidence="3">DSM 25564</strain>
    </source>
</reference>
<keyword evidence="1" id="KW-0812">Transmembrane</keyword>
<protein>
    <recommendedName>
        <fullName evidence="4">Alkaline shock response membrane anchor protein AmaP</fullName>
    </recommendedName>
</protein>
<organism evidence="2 3">
    <name type="scientific">Microbacterium radiodurans</name>
    <dbReference type="NCBI Taxonomy" id="661398"/>
    <lineage>
        <taxon>Bacteria</taxon>
        <taxon>Bacillati</taxon>
        <taxon>Actinomycetota</taxon>
        <taxon>Actinomycetes</taxon>
        <taxon>Micrococcales</taxon>
        <taxon>Microbacteriaceae</taxon>
        <taxon>Microbacterium</taxon>
    </lineage>
</organism>
<evidence type="ECO:0000313" key="3">
    <source>
        <dbReference type="Proteomes" id="UP000327039"/>
    </source>
</evidence>
<feature type="transmembrane region" description="Helical" evidence="1">
    <location>
        <begin position="12"/>
        <end position="33"/>
    </location>
</feature>
<dbReference type="OrthoDB" id="5123397at2"/>
<dbReference type="AlphaFoldDB" id="A0A5J5IS27"/>
<accession>A0A5J5IS27</accession>
<dbReference type="Proteomes" id="UP000327039">
    <property type="component" value="Unassembled WGS sequence"/>
</dbReference>
<evidence type="ECO:0000256" key="1">
    <source>
        <dbReference type="SAM" id="Phobius"/>
    </source>
</evidence>
<keyword evidence="1" id="KW-1133">Transmembrane helix</keyword>
<proteinExistence type="predicted"/>
<comment type="caution">
    <text evidence="2">The sequence shown here is derived from an EMBL/GenBank/DDBJ whole genome shotgun (WGS) entry which is preliminary data.</text>
</comment>
<evidence type="ECO:0000313" key="2">
    <source>
        <dbReference type="EMBL" id="KAA9083766.1"/>
    </source>
</evidence>
<dbReference type="EMBL" id="VYRZ01000005">
    <property type="protein sequence ID" value="KAA9083766.1"/>
    <property type="molecule type" value="Genomic_DNA"/>
</dbReference>
<feature type="transmembrane region" description="Helical" evidence="1">
    <location>
        <begin position="65"/>
        <end position="88"/>
    </location>
</feature>
<keyword evidence="1" id="KW-0472">Membrane</keyword>
<name>A0A5J5IS27_9MICO</name>
<gene>
    <name evidence="2" type="ORF">F6B42_14555</name>
</gene>
<keyword evidence="3" id="KW-1185">Reference proteome</keyword>
<evidence type="ECO:0008006" key="4">
    <source>
        <dbReference type="Google" id="ProtNLM"/>
    </source>
</evidence>
<sequence length="204" mass="21457">MNNTNRAVNRTVLLILGVVLLVIGGGIVTSAVWPAAADTWTSVGGGAEGWLKQAWDATTIAGTSLTWVALGVLAALLVLVIVLIVLIVRSIHGRRRTSLRATGSESELGRVTVTEGFASDALKNALDGRDEILSTRITASDIKHQPVLHVSVTPRQNTSPAQVADTVSRLVANLGTLTGQQLTAYVSIHAGLRAKLAGDQRRIS</sequence>